<keyword evidence="2" id="KW-1133">Transmembrane helix</keyword>
<dbReference type="GO" id="GO:0008654">
    <property type="term" value="P:phospholipid biosynthetic process"/>
    <property type="evidence" value="ECO:0007669"/>
    <property type="project" value="InterPro"/>
</dbReference>
<reference evidence="3" key="1">
    <citation type="submission" date="2019-08" db="EMBL/GenBank/DDBJ databases">
        <authorList>
            <person name="Kucharzyk K."/>
            <person name="Murdoch R.W."/>
            <person name="Higgins S."/>
            <person name="Loffler F."/>
        </authorList>
    </citation>
    <scope>NUCLEOTIDE SEQUENCE</scope>
</reference>
<sequence length="229" mass="24879">MLSGLCALVITLGPWYYIETAFYCILLAAAFDLFDGMVARILKVQSDFGKEFDSLCDVVSFGVAPAMITIRTLQQYMSSVNDLFGGNLVYFIAPLLFALAAGIRLAHFNTDTKQTKNFRGLPSPAAGLLLACTSLYWAEFYGSENVVLILSGTSLLAAALMLIPFPLLSLKLHNASNVTMAIVLLLLAVPSFLLLRFAAFTLLIISYIIASPLITYFGKLFSKTGESNS</sequence>
<comment type="caution">
    <text evidence="3">The sequence shown here is derived from an EMBL/GenBank/DDBJ whole genome shotgun (WGS) entry which is preliminary data.</text>
</comment>
<gene>
    <name evidence="3" type="ORF">SDC9_111174</name>
</gene>
<evidence type="ECO:0000313" key="3">
    <source>
        <dbReference type="EMBL" id="MPM64288.1"/>
    </source>
</evidence>
<feature type="transmembrane region" description="Helical" evidence="2">
    <location>
        <begin position="88"/>
        <end position="106"/>
    </location>
</feature>
<dbReference type="PROSITE" id="PS00379">
    <property type="entry name" value="CDP_ALCOHOL_P_TRANSF"/>
    <property type="match status" value="1"/>
</dbReference>
<dbReference type="GO" id="GO:0016020">
    <property type="term" value="C:membrane"/>
    <property type="evidence" value="ECO:0007669"/>
    <property type="project" value="InterPro"/>
</dbReference>
<dbReference type="InterPro" id="IPR043130">
    <property type="entry name" value="CDP-OH_PTrfase_TM_dom"/>
</dbReference>
<keyword evidence="2" id="KW-0812">Transmembrane</keyword>
<feature type="transmembrane region" description="Helical" evidence="2">
    <location>
        <begin position="20"/>
        <end position="42"/>
    </location>
</feature>
<dbReference type="EMBL" id="VSSQ01019866">
    <property type="protein sequence ID" value="MPM64288.1"/>
    <property type="molecule type" value="Genomic_DNA"/>
</dbReference>
<organism evidence="3">
    <name type="scientific">bioreactor metagenome</name>
    <dbReference type="NCBI Taxonomy" id="1076179"/>
    <lineage>
        <taxon>unclassified sequences</taxon>
        <taxon>metagenomes</taxon>
        <taxon>ecological metagenomes</taxon>
    </lineage>
</organism>
<feature type="transmembrane region" description="Helical" evidence="2">
    <location>
        <begin position="182"/>
        <end position="210"/>
    </location>
</feature>
<name>A0A645BGQ9_9ZZZZ</name>
<protein>
    <recommendedName>
        <fullName evidence="4">CDP-diacylglycerol--serine O-phosphatidyltransferase</fullName>
    </recommendedName>
</protein>
<dbReference type="InterPro" id="IPR048254">
    <property type="entry name" value="CDP_ALCOHOL_P_TRANSF_CS"/>
</dbReference>
<dbReference type="Pfam" id="PF01066">
    <property type="entry name" value="CDP-OH_P_transf"/>
    <property type="match status" value="1"/>
</dbReference>
<feature type="transmembrane region" description="Helical" evidence="2">
    <location>
        <begin position="118"/>
        <end position="137"/>
    </location>
</feature>
<keyword evidence="2" id="KW-0472">Membrane</keyword>
<keyword evidence="1" id="KW-0808">Transferase</keyword>
<dbReference type="GO" id="GO:0016780">
    <property type="term" value="F:phosphotransferase activity, for other substituted phosphate groups"/>
    <property type="evidence" value="ECO:0007669"/>
    <property type="project" value="InterPro"/>
</dbReference>
<evidence type="ECO:0008006" key="4">
    <source>
        <dbReference type="Google" id="ProtNLM"/>
    </source>
</evidence>
<feature type="transmembrane region" description="Helical" evidence="2">
    <location>
        <begin position="149"/>
        <end position="170"/>
    </location>
</feature>
<dbReference type="Gene3D" id="1.20.120.1760">
    <property type="match status" value="1"/>
</dbReference>
<evidence type="ECO:0000256" key="2">
    <source>
        <dbReference type="SAM" id="Phobius"/>
    </source>
</evidence>
<evidence type="ECO:0000256" key="1">
    <source>
        <dbReference type="ARBA" id="ARBA00022679"/>
    </source>
</evidence>
<accession>A0A645BGQ9</accession>
<proteinExistence type="predicted"/>
<dbReference type="InterPro" id="IPR000462">
    <property type="entry name" value="CDP-OH_P_trans"/>
</dbReference>
<dbReference type="AlphaFoldDB" id="A0A645BGQ9"/>